<comment type="caution">
    <text evidence="2">The sequence shown here is derived from an EMBL/GenBank/DDBJ whole genome shotgun (WGS) entry which is preliminary data.</text>
</comment>
<evidence type="ECO:0000313" key="3">
    <source>
        <dbReference type="Proteomes" id="UP000336646"/>
    </source>
</evidence>
<dbReference type="GeneID" id="74901912"/>
<name>A0A6C1TVC5_9CORY</name>
<dbReference type="SUPFAM" id="SSF54427">
    <property type="entry name" value="NTF2-like"/>
    <property type="match status" value="1"/>
</dbReference>
<feature type="domain" description="DUF4440" evidence="1">
    <location>
        <begin position="10"/>
        <end position="110"/>
    </location>
</feature>
<dbReference type="Proteomes" id="UP000336646">
    <property type="component" value="Unassembled WGS sequence"/>
</dbReference>
<dbReference type="OrthoDB" id="582586at2"/>
<proteinExistence type="predicted"/>
<sequence>MDQLSLDSLLHLERAGWDSLCNSSGADFYGELMTVDGLMVLVNGFVLDREAVILSLNEAPSWDTYEITDARIVAVGDGAATIVYNAMASRGGQEPFEAIMSSTYALVDGKPRLALYQQTTITH</sequence>
<gene>
    <name evidence="2" type="ORF">EKI59_09385</name>
</gene>
<organism evidence="2 3">
    <name type="scientific">Corynebacterium sanguinis</name>
    <dbReference type="NCBI Taxonomy" id="2594913"/>
    <lineage>
        <taxon>Bacteria</taxon>
        <taxon>Bacillati</taxon>
        <taxon>Actinomycetota</taxon>
        <taxon>Actinomycetes</taxon>
        <taxon>Mycobacteriales</taxon>
        <taxon>Corynebacteriaceae</taxon>
        <taxon>Corynebacterium</taxon>
    </lineage>
</organism>
<dbReference type="InterPro" id="IPR032710">
    <property type="entry name" value="NTF2-like_dom_sf"/>
</dbReference>
<dbReference type="Pfam" id="PF14534">
    <property type="entry name" value="DUF4440"/>
    <property type="match status" value="1"/>
</dbReference>
<dbReference type="EMBL" id="RXIR01000022">
    <property type="protein sequence ID" value="TVS27246.1"/>
    <property type="molecule type" value="Genomic_DNA"/>
</dbReference>
<protein>
    <submittedName>
        <fullName evidence="2">Nuclear transport factor 2 family protein</fullName>
    </submittedName>
</protein>
<dbReference type="InterPro" id="IPR027843">
    <property type="entry name" value="DUF4440"/>
</dbReference>
<evidence type="ECO:0000259" key="1">
    <source>
        <dbReference type="Pfam" id="PF14534"/>
    </source>
</evidence>
<dbReference type="RefSeq" id="WP_006839671.1">
    <property type="nucleotide sequence ID" value="NZ_CP038157.1"/>
</dbReference>
<reference evidence="2 3" key="1">
    <citation type="submission" date="2018-12" db="EMBL/GenBank/DDBJ databases">
        <title>Corynebacterium sanguinis sp. nov., a clinically-associated and environmental corynebacterium.</title>
        <authorList>
            <person name="Gonzales-Siles L."/>
            <person name="Jaen-Luchoro D."/>
            <person name="Cardew S."/>
            <person name="Inganas E."/>
            <person name="Ohlen M."/>
            <person name="Jensie-Markopolous S."/>
            <person name="Pinyeiro-Iglesias B."/>
            <person name="Molin K."/>
            <person name="Skovbjerg S."/>
            <person name="Svensson-Stadler L."/>
            <person name="Funke G."/>
            <person name="Moore E.R.B."/>
        </authorList>
    </citation>
    <scope>NUCLEOTIDE SEQUENCE [LARGE SCALE GENOMIC DNA]</scope>
    <source>
        <strain evidence="2 3">58734</strain>
    </source>
</reference>
<dbReference type="AlphaFoldDB" id="A0A6C1TVC5"/>
<evidence type="ECO:0000313" key="2">
    <source>
        <dbReference type="EMBL" id="TVS27246.1"/>
    </source>
</evidence>
<accession>A0A6C1TVC5</accession>
<dbReference type="Gene3D" id="3.10.450.50">
    <property type="match status" value="1"/>
</dbReference>